<gene>
    <name evidence="9" type="ORF">BB560_006209</name>
    <name evidence="8" type="ORF">BB560_006887</name>
</gene>
<dbReference type="EMBL" id="MBFS01003596">
    <property type="protein sequence ID" value="PVU85850.1"/>
    <property type="molecule type" value="Genomic_DNA"/>
</dbReference>
<dbReference type="FunFam" id="1.10.10.10:FF:000027">
    <property type="entry name" value="Heat shock transcription factor 1"/>
    <property type="match status" value="1"/>
</dbReference>
<keyword evidence="2" id="KW-0805">Transcription regulation</keyword>
<dbReference type="AlphaFoldDB" id="A0A2T9YD86"/>
<evidence type="ECO:0000256" key="2">
    <source>
        <dbReference type="ARBA" id="ARBA00023015"/>
    </source>
</evidence>
<reference evidence="9 10" key="1">
    <citation type="journal article" date="2018" name="MBio">
        <title>Comparative Genomics Reveals the Core Gene Toolbox for the Fungus-Insect Symbiosis.</title>
        <authorList>
            <person name="Wang Y."/>
            <person name="Stata M."/>
            <person name="Wang W."/>
            <person name="Stajich J.E."/>
            <person name="White M.M."/>
            <person name="Moncalvo J.M."/>
        </authorList>
    </citation>
    <scope>NUCLEOTIDE SEQUENCE [LARGE SCALE GENOMIC DNA]</scope>
    <source>
        <strain evidence="9 10">SC-DP-2</strain>
    </source>
</reference>
<dbReference type="PANTHER" id="PTHR10015:SF361">
    <property type="entry name" value="TRANSCRIPTION FACTOR SKN7"/>
    <property type="match status" value="1"/>
</dbReference>
<dbReference type="OrthoDB" id="60033at2759"/>
<evidence type="ECO:0000256" key="4">
    <source>
        <dbReference type="ARBA" id="ARBA00023163"/>
    </source>
</evidence>
<keyword evidence="3" id="KW-0238">DNA-binding</keyword>
<comment type="subcellular location">
    <subcellularLocation>
        <location evidence="1">Nucleus</location>
    </subcellularLocation>
</comment>
<accession>A0A2T9YD86</accession>
<dbReference type="PRINTS" id="PR00056">
    <property type="entry name" value="HSFDOMAIN"/>
</dbReference>
<dbReference type="InterPro" id="IPR000232">
    <property type="entry name" value="HSF_DNA-bd"/>
</dbReference>
<name>A0A2T9YD86_9FUNG</name>
<evidence type="ECO:0000313" key="9">
    <source>
        <dbReference type="EMBL" id="PVU90308.1"/>
    </source>
</evidence>
<organism evidence="9 10">
    <name type="scientific">Smittium megazygosporum</name>
    <dbReference type="NCBI Taxonomy" id="133381"/>
    <lineage>
        <taxon>Eukaryota</taxon>
        <taxon>Fungi</taxon>
        <taxon>Fungi incertae sedis</taxon>
        <taxon>Zoopagomycota</taxon>
        <taxon>Kickxellomycotina</taxon>
        <taxon>Harpellomycetes</taxon>
        <taxon>Harpellales</taxon>
        <taxon>Legeriomycetaceae</taxon>
        <taxon>Smittium</taxon>
    </lineage>
</organism>
<keyword evidence="10" id="KW-1185">Reference proteome</keyword>
<evidence type="ECO:0000256" key="5">
    <source>
        <dbReference type="ARBA" id="ARBA00023242"/>
    </source>
</evidence>
<dbReference type="PROSITE" id="PS00434">
    <property type="entry name" value="HSF_DOMAIN"/>
    <property type="match status" value="1"/>
</dbReference>
<dbReference type="GO" id="GO:0043565">
    <property type="term" value="F:sequence-specific DNA binding"/>
    <property type="evidence" value="ECO:0007669"/>
    <property type="project" value="InterPro"/>
</dbReference>
<feature type="domain" description="HSF-type DNA-binding" evidence="7">
    <location>
        <begin position="76"/>
        <end position="100"/>
    </location>
</feature>
<evidence type="ECO:0000256" key="1">
    <source>
        <dbReference type="ARBA" id="ARBA00004123"/>
    </source>
</evidence>
<keyword evidence="4" id="KW-0804">Transcription</keyword>
<evidence type="ECO:0000313" key="8">
    <source>
        <dbReference type="EMBL" id="PVU85850.1"/>
    </source>
</evidence>
<dbReference type="SMART" id="SM00415">
    <property type="entry name" value="HSF"/>
    <property type="match status" value="1"/>
</dbReference>
<dbReference type="PANTHER" id="PTHR10015">
    <property type="entry name" value="HEAT SHOCK TRANSCRIPTION FACTOR"/>
    <property type="match status" value="1"/>
</dbReference>
<evidence type="ECO:0000256" key="6">
    <source>
        <dbReference type="RuleBase" id="RU004020"/>
    </source>
</evidence>
<dbReference type="EMBL" id="MBFS01002971">
    <property type="protein sequence ID" value="PVU90308.1"/>
    <property type="molecule type" value="Genomic_DNA"/>
</dbReference>
<protein>
    <recommendedName>
        <fullName evidence="7">HSF-type DNA-binding domain-containing protein</fullName>
    </recommendedName>
</protein>
<evidence type="ECO:0000256" key="3">
    <source>
        <dbReference type="ARBA" id="ARBA00023125"/>
    </source>
</evidence>
<dbReference type="Proteomes" id="UP000245609">
    <property type="component" value="Unassembled WGS sequence"/>
</dbReference>
<dbReference type="SUPFAM" id="SSF46785">
    <property type="entry name" value="Winged helix' DNA-binding domain"/>
    <property type="match status" value="1"/>
</dbReference>
<comment type="similarity">
    <text evidence="6">Belongs to the HSF family.</text>
</comment>
<proteinExistence type="inferred from homology"/>
<dbReference type="InterPro" id="IPR036388">
    <property type="entry name" value="WH-like_DNA-bd_sf"/>
</dbReference>
<dbReference type="Pfam" id="PF00447">
    <property type="entry name" value="HSF_DNA-bind"/>
    <property type="match status" value="1"/>
</dbReference>
<evidence type="ECO:0000259" key="7">
    <source>
        <dbReference type="PROSITE" id="PS00434"/>
    </source>
</evidence>
<evidence type="ECO:0000313" key="10">
    <source>
        <dbReference type="Proteomes" id="UP000245609"/>
    </source>
</evidence>
<dbReference type="GO" id="GO:0005634">
    <property type="term" value="C:nucleus"/>
    <property type="evidence" value="ECO:0007669"/>
    <property type="project" value="UniProtKB-SubCell"/>
</dbReference>
<dbReference type="InterPro" id="IPR036390">
    <property type="entry name" value="WH_DNA-bd_sf"/>
</dbReference>
<dbReference type="Gene3D" id="1.10.10.10">
    <property type="entry name" value="Winged helix-like DNA-binding domain superfamily/Winged helix DNA-binding domain"/>
    <property type="match status" value="1"/>
</dbReference>
<sequence>MDDVSKIKSLFSNTIQKTDQYHNEIDMLGLAISVPEFVKKLFRILEDESYSKIIFWSKSGESFIVKDQNELSKSVLPKHFKHNNFASFVRQLNKYDFHKVKNSDEAKYYGESVWEFKHPNFKHGRHELLEKIKRKPALKSRMSMASVKNSPYPIRANQRLGLNRHISGMSNTNDLQNQIVTLTHANSQMTKYLNQMTTCFQTVNEELAMIKKNMITQDQLMSEFLKYVLAQEQKTFSN</sequence>
<dbReference type="STRING" id="133381.A0A2T9YD86"/>
<comment type="caution">
    <text evidence="9">The sequence shown here is derived from an EMBL/GenBank/DDBJ whole genome shotgun (WGS) entry which is preliminary data.</text>
</comment>
<dbReference type="GO" id="GO:0003700">
    <property type="term" value="F:DNA-binding transcription factor activity"/>
    <property type="evidence" value="ECO:0007669"/>
    <property type="project" value="InterPro"/>
</dbReference>
<keyword evidence="5" id="KW-0539">Nucleus</keyword>